<dbReference type="InterPro" id="IPR058163">
    <property type="entry name" value="LysR-type_TF_proteobact-type"/>
</dbReference>
<keyword evidence="3" id="KW-0238">DNA-binding</keyword>
<gene>
    <name evidence="6" type="ORF">SAMN04487956_10347</name>
</gene>
<reference evidence="6 7" key="1">
    <citation type="submission" date="2016-10" db="EMBL/GenBank/DDBJ databases">
        <authorList>
            <person name="de Groot N.N."/>
        </authorList>
    </citation>
    <scope>NUCLEOTIDE SEQUENCE [LARGE SCALE GENOMIC DNA]</scope>
    <source>
        <strain evidence="6 7">CGMCC 1.6493</strain>
    </source>
</reference>
<accession>A0A1I6XQ82</accession>
<dbReference type="SUPFAM" id="SSF46785">
    <property type="entry name" value="Winged helix' DNA-binding domain"/>
    <property type="match status" value="1"/>
</dbReference>
<dbReference type="InterPro" id="IPR005119">
    <property type="entry name" value="LysR_subst-bd"/>
</dbReference>
<dbReference type="RefSeq" id="WP_089846791.1">
    <property type="nucleotide sequence ID" value="NZ_FPAQ01000003.1"/>
</dbReference>
<dbReference type="SUPFAM" id="SSF53850">
    <property type="entry name" value="Periplasmic binding protein-like II"/>
    <property type="match status" value="1"/>
</dbReference>
<feature type="domain" description="HTH lysR-type" evidence="5">
    <location>
        <begin position="5"/>
        <end position="62"/>
    </location>
</feature>
<dbReference type="Pfam" id="PF03466">
    <property type="entry name" value="LysR_substrate"/>
    <property type="match status" value="1"/>
</dbReference>
<keyword evidence="2" id="KW-0805">Transcription regulation</keyword>
<dbReference type="EMBL" id="FPAQ01000003">
    <property type="protein sequence ID" value="SFT40233.1"/>
    <property type="molecule type" value="Genomic_DNA"/>
</dbReference>
<dbReference type="CDD" id="cd08432">
    <property type="entry name" value="PBP2_GcdR_TrpI_HvrB_AmpR_like"/>
    <property type="match status" value="1"/>
</dbReference>
<evidence type="ECO:0000256" key="1">
    <source>
        <dbReference type="ARBA" id="ARBA00009437"/>
    </source>
</evidence>
<dbReference type="InterPro" id="IPR000847">
    <property type="entry name" value="LysR_HTH_N"/>
</dbReference>
<protein>
    <submittedName>
        <fullName evidence="6">LysR family transcriptional regulator, glycine cleavage system transcriptional activator</fullName>
    </submittedName>
</protein>
<organism evidence="6 7">
    <name type="scientific">Halomonas saccharevitans</name>
    <dbReference type="NCBI Taxonomy" id="416872"/>
    <lineage>
        <taxon>Bacteria</taxon>
        <taxon>Pseudomonadati</taxon>
        <taxon>Pseudomonadota</taxon>
        <taxon>Gammaproteobacteria</taxon>
        <taxon>Oceanospirillales</taxon>
        <taxon>Halomonadaceae</taxon>
        <taxon>Halomonas</taxon>
    </lineage>
</organism>
<dbReference type="PROSITE" id="PS50931">
    <property type="entry name" value="HTH_LYSR"/>
    <property type="match status" value="1"/>
</dbReference>
<dbReference type="GO" id="GO:0043565">
    <property type="term" value="F:sequence-specific DNA binding"/>
    <property type="evidence" value="ECO:0007669"/>
    <property type="project" value="TreeGrafter"/>
</dbReference>
<proteinExistence type="inferred from homology"/>
<evidence type="ECO:0000256" key="2">
    <source>
        <dbReference type="ARBA" id="ARBA00023015"/>
    </source>
</evidence>
<dbReference type="PANTHER" id="PTHR30537">
    <property type="entry name" value="HTH-TYPE TRANSCRIPTIONAL REGULATOR"/>
    <property type="match status" value="1"/>
</dbReference>
<dbReference type="NCBIfam" id="NF008352">
    <property type="entry name" value="PRK11139.1"/>
    <property type="match status" value="1"/>
</dbReference>
<dbReference type="FunFam" id="1.10.10.10:FF:000038">
    <property type="entry name" value="Glycine cleavage system transcriptional activator"/>
    <property type="match status" value="1"/>
</dbReference>
<dbReference type="AlphaFoldDB" id="A0A1I6XQ82"/>
<dbReference type="Gene3D" id="1.10.10.10">
    <property type="entry name" value="Winged helix-like DNA-binding domain superfamily/Winged helix DNA-binding domain"/>
    <property type="match status" value="1"/>
</dbReference>
<dbReference type="InterPro" id="IPR036390">
    <property type="entry name" value="WH_DNA-bd_sf"/>
</dbReference>
<sequence>MRRLPPLNGLRAFEAAARHESFAAAGTELHVTASAVSQQVRALEAWLEVALFARHARGLELTEAGERYLPELSEAFDRLEQATRVLQSREAGQVLTLNVTPSLGTQWLVPRLWEFNARHPEVDVRIGATERNVDLRREDVDLAVRLGPSREAGVVSELLLRETLAPVCAPALLEGEAPLTEPADLGRQRLLHIFDPHPGPRVTGWREWLAMAGAPQVDARSGPRFSVWYLAIMEAVAGRGVALGPFSLVREELRAGRLVAPFEPWLPAGVDYYLAYRADALGNPALAACRDWLHELCARE</sequence>
<dbReference type="Proteomes" id="UP000199594">
    <property type="component" value="Unassembled WGS sequence"/>
</dbReference>
<dbReference type="GO" id="GO:0003700">
    <property type="term" value="F:DNA-binding transcription factor activity"/>
    <property type="evidence" value="ECO:0007669"/>
    <property type="project" value="InterPro"/>
</dbReference>
<evidence type="ECO:0000313" key="7">
    <source>
        <dbReference type="Proteomes" id="UP000199594"/>
    </source>
</evidence>
<dbReference type="OrthoDB" id="6787458at2"/>
<evidence type="ECO:0000256" key="4">
    <source>
        <dbReference type="ARBA" id="ARBA00023163"/>
    </source>
</evidence>
<dbReference type="Gene3D" id="3.40.190.10">
    <property type="entry name" value="Periplasmic binding protein-like II"/>
    <property type="match status" value="2"/>
</dbReference>
<dbReference type="GO" id="GO:0006351">
    <property type="term" value="P:DNA-templated transcription"/>
    <property type="evidence" value="ECO:0007669"/>
    <property type="project" value="TreeGrafter"/>
</dbReference>
<dbReference type="InterPro" id="IPR036388">
    <property type="entry name" value="WH-like_DNA-bd_sf"/>
</dbReference>
<evidence type="ECO:0000259" key="5">
    <source>
        <dbReference type="PROSITE" id="PS50931"/>
    </source>
</evidence>
<dbReference type="PANTHER" id="PTHR30537:SF74">
    <property type="entry name" value="HTH-TYPE TRANSCRIPTIONAL REGULATOR TRPI"/>
    <property type="match status" value="1"/>
</dbReference>
<comment type="similarity">
    <text evidence="1">Belongs to the LysR transcriptional regulatory family.</text>
</comment>
<name>A0A1I6XQ82_9GAMM</name>
<keyword evidence="4" id="KW-0804">Transcription</keyword>
<evidence type="ECO:0000256" key="3">
    <source>
        <dbReference type="ARBA" id="ARBA00023125"/>
    </source>
</evidence>
<dbReference type="Pfam" id="PF00126">
    <property type="entry name" value="HTH_1"/>
    <property type="match status" value="1"/>
</dbReference>
<evidence type="ECO:0000313" key="6">
    <source>
        <dbReference type="EMBL" id="SFT40233.1"/>
    </source>
</evidence>